<accession>K6W9K7</accession>
<dbReference type="Pfam" id="PF07859">
    <property type="entry name" value="Abhydrolase_3"/>
    <property type="match status" value="1"/>
</dbReference>
<reference evidence="5 6" key="1">
    <citation type="submission" date="2012-08" db="EMBL/GenBank/DDBJ databases">
        <title>Whole genome shotgun sequence of Kineosphaera limosa NBRC 100340.</title>
        <authorList>
            <person name="Yoshida I."/>
            <person name="Isaki S."/>
            <person name="Hosoyama A."/>
            <person name="Tsuchikane K."/>
            <person name="Katsumata H."/>
            <person name="Ando Y."/>
            <person name="Ohji S."/>
            <person name="Hamada M."/>
            <person name="Tamura T."/>
            <person name="Yamazoe A."/>
            <person name="Yamazaki S."/>
            <person name="Fujita N."/>
        </authorList>
    </citation>
    <scope>NUCLEOTIDE SEQUENCE [LARGE SCALE GENOMIC DNA]</scope>
    <source>
        <strain evidence="5 6">NBRC 100340</strain>
    </source>
</reference>
<dbReference type="InterPro" id="IPR033140">
    <property type="entry name" value="Lipase_GDXG_put_SER_AS"/>
</dbReference>
<dbReference type="PANTHER" id="PTHR48081:SF8">
    <property type="entry name" value="ALPHA_BETA HYDROLASE FOLD-3 DOMAIN-CONTAINING PROTEIN-RELATED"/>
    <property type="match status" value="1"/>
</dbReference>
<evidence type="ECO:0000256" key="1">
    <source>
        <dbReference type="ARBA" id="ARBA00010515"/>
    </source>
</evidence>
<dbReference type="eggNOG" id="COG0657">
    <property type="taxonomic scope" value="Bacteria"/>
</dbReference>
<evidence type="ECO:0000259" key="4">
    <source>
        <dbReference type="Pfam" id="PF07859"/>
    </source>
</evidence>
<dbReference type="PANTHER" id="PTHR48081">
    <property type="entry name" value="AB HYDROLASE SUPERFAMILY PROTEIN C4A8.06C"/>
    <property type="match status" value="1"/>
</dbReference>
<comment type="similarity">
    <text evidence="1">Belongs to the 'GDXG' lipolytic enzyme family.</text>
</comment>
<evidence type="ECO:0000256" key="3">
    <source>
        <dbReference type="PROSITE-ProRule" id="PRU10038"/>
    </source>
</evidence>
<feature type="active site" evidence="3">
    <location>
        <position position="148"/>
    </location>
</feature>
<dbReference type="Proteomes" id="UP000008366">
    <property type="component" value="Unassembled WGS sequence"/>
</dbReference>
<name>K6W9K7_9MICO</name>
<evidence type="ECO:0000256" key="2">
    <source>
        <dbReference type="ARBA" id="ARBA00022801"/>
    </source>
</evidence>
<gene>
    <name evidence="5" type="ORF">KILIM_028_00290</name>
</gene>
<dbReference type="InterPro" id="IPR050300">
    <property type="entry name" value="GDXG_lipolytic_enzyme"/>
</dbReference>
<dbReference type="SUPFAM" id="SSF53474">
    <property type="entry name" value="alpha/beta-Hydrolases"/>
    <property type="match status" value="1"/>
</dbReference>
<keyword evidence="2" id="KW-0378">Hydrolase</keyword>
<dbReference type="InterPro" id="IPR029058">
    <property type="entry name" value="AB_hydrolase_fold"/>
</dbReference>
<dbReference type="EMBL" id="BAHD01000028">
    <property type="protein sequence ID" value="GAB95875.1"/>
    <property type="molecule type" value="Genomic_DNA"/>
</dbReference>
<dbReference type="OrthoDB" id="9803828at2"/>
<evidence type="ECO:0000313" key="6">
    <source>
        <dbReference type="Proteomes" id="UP000008366"/>
    </source>
</evidence>
<evidence type="ECO:0000313" key="5">
    <source>
        <dbReference type="EMBL" id="GAB95875.1"/>
    </source>
</evidence>
<dbReference type="PROSITE" id="PS01174">
    <property type="entry name" value="LIPASE_GDXG_SER"/>
    <property type="match status" value="1"/>
</dbReference>
<organism evidence="5 6">
    <name type="scientific">Kineosphaera limosa NBRC 100340</name>
    <dbReference type="NCBI Taxonomy" id="1184609"/>
    <lineage>
        <taxon>Bacteria</taxon>
        <taxon>Bacillati</taxon>
        <taxon>Actinomycetota</taxon>
        <taxon>Actinomycetes</taxon>
        <taxon>Micrococcales</taxon>
        <taxon>Dermatophilaceae</taxon>
        <taxon>Kineosphaera</taxon>
    </lineage>
</organism>
<dbReference type="STRING" id="1184609.KILIM_028_00290"/>
<comment type="caution">
    <text evidence="5">The sequence shown here is derived from an EMBL/GenBank/DDBJ whole genome shotgun (WGS) entry which is preliminary data.</text>
</comment>
<dbReference type="InterPro" id="IPR013094">
    <property type="entry name" value="AB_hydrolase_3"/>
</dbReference>
<sequence length="303" mass="32279">MAVPEALVAPLLRLTRANRTFSTRAGAQRQIDQRAVRPKAFGPPRLLRRDVNVAVTHRDGWPVYTVTPTRVRPAGCLVYAHGGGWVNEIAPQHWQLAAQIAAEAGTTVIVPIYPLVPFGTAAKVNAGFVAPATQARAEHGVLCLAGDSAGGQIALSTALSLHDQHGVTAATTILISPALDLSISNPAVPAVLPTDPWLGLEGTRHLIDAWRADLPLHDPRVSPLAGDLTGLGPLSVYIGTRDILWPDTRLLRDRARAAGVAVELQEEEGLVHVYPLLPTRSGRAARERIVATVRAALNGADQR</sequence>
<protein>
    <recommendedName>
        <fullName evidence="4">Alpha/beta hydrolase fold-3 domain-containing protein</fullName>
    </recommendedName>
</protein>
<dbReference type="RefSeq" id="WP_006592407.1">
    <property type="nucleotide sequence ID" value="NZ_BAHD01000028.1"/>
</dbReference>
<proteinExistence type="inferred from homology"/>
<dbReference type="GO" id="GO:0016787">
    <property type="term" value="F:hydrolase activity"/>
    <property type="evidence" value="ECO:0007669"/>
    <property type="project" value="UniProtKB-KW"/>
</dbReference>
<feature type="domain" description="Alpha/beta hydrolase fold-3" evidence="4">
    <location>
        <begin position="77"/>
        <end position="274"/>
    </location>
</feature>
<keyword evidence="6" id="KW-1185">Reference proteome</keyword>
<dbReference type="Gene3D" id="3.40.50.1820">
    <property type="entry name" value="alpha/beta hydrolase"/>
    <property type="match status" value="1"/>
</dbReference>
<dbReference type="AlphaFoldDB" id="K6W9K7"/>